<name>A0A8J2U5D1_9GAMM</name>
<dbReference type="Gene3D" id="1.10.8.350">
    <property type="entry name" value="Bacterial muramidase"/>
    <property type="match status" value="1"/>
</dbReference>
<dbReference type="Gene3D" id="1.10.530.10">
    <property type="match status" value="1"/>
</dbReference>
<evidence type="ECO:0000256" key="1">
    <source>
        <dbReference type="SAM" id="SignalP"/>
    </source>
</evidence>
<feature type="signal peptide" evidence="1">
    <location>
        <begin position="1"/>
        <end position="25"/>
    </location>
</feature>
<gene>
    <name evidence="3" type="ORF">GCM10011369_19860</name>
</gene>
<dbReference type="SUPFAM" id="SSF53955">
    <property type="entry name" value="Lysozyme-like"/>
    <property type="match status" value="1"/>
</dbReference>
<dbReference type="PANTHER" id="PTHR30163">
    <property type="entry name" value="MEMBRANE-BOUND LYTIC MUREIN TRANSGLYCOSYLASE B"/>
    <property type="match status" value="1"/>
</dbReference>
<dbReference type="AlphaFoldDB" id="A0A8J2U5D1"/>
<dbReference type="GO" id="GO:0008933">
    <property type="term" value="F:peptidoglycan lytic transglycosylase activity"/>
    <property type="evidence" value="ECO:0007669"/>
    <property type="project" value="TreeGrafter"/>
</dbReference>
<dbReference type="GO" id="GO:0009253">
    <property type="term" value="P:peptidoglycan catabolic process"/>
    <property type="evidence" value="ECO:0007669"/>
    <property type="project" value="TreeGrafter"/>
</dbReference>
<keyword evidence="4" id="KW-1185">Reference proteome</keyword>
<feature type="chain" id="PRO_5035192902" evidence="1">
    <location>
        <begin position="26"/>
        <end position="332"/>
    </location>
</feature>
<evidence type="ECO:0000313" key="4">
    <source>
        <dbReference type="Proteomes" id="UP000619743"/>
    </source>
</evidence>
<dbReference type="OrthoDB" id="9772911at2"/>
<dbReference type="InterPro" id="IPR023346">
    <property type="entry name" value="Lysozyme-like_dom_sf"/>
</dbReference>
<keyword evidence="1" id="KW-0732">Signal</keyword>
<evidence type="ECO:0000313" key="3">
    <source>
        <dbReference type="EMBL" id="GGA77961.1"/>
    </source>
</evidence>
<evidence type="ECO:0000259" key="2">
    <source>
        <dbReference type="Pfam" id="PF13406"/>
    </source>
</evidence>
<comment type="caution">
    <text evidence="3">The sequence shown here is derived from an EMBL/GenBank/DDBJ whole genome shotgun (WGS) entry which is preliminary data.</text>
</comment>
<dbReference type="InterPro" id="IPR011970">
    <property type="entry name" value="MltB_2"/>
</dbReference>
<accession>A0A8J2U5D1</accession>
<dbReference type="FunFam" id="1.10.8.350:FF:000001">
    <property type="entry name" value="Lytic murein transglycosylase B"/>
    <property type="match status" value="1"/>
</dbReference>
<feature type="domain" description="Transglycosylase SLT" evidence="2">
    <location>
        <begin position="30"/>
        <end position="322"/>
    </location>
</feature>
<proteinExistence type="predicted"/>
<dbReference type="PANTHER" id="PTHR30163:SF8">
    <property type="entry name" value="LYTIC MUREIN TRANSGLYCOSYLASE"/>
    <property type="match status" value="1"/>
</dbReference>
<organism evidence="3 4">
    <name type="scientific">Neiella marina</name>
    <dbReference type="NCBI Taxonomy" id="508461"/>
    <lineage>
        <taxon>Bacteria</taxon>
        <taxon>Pseudomonadati</taxon>
        <taxon>Pseudomonadota</taxon>
        <taxon>Gammaproteobacteria</taxon>
        <taxon>Alteromonadales</taxon>
        <taxon>Echinimonadaceae</taxon>
        <taxon>Neiella</taxon>
    </lineage>
</organism>
<dbReference type="EMBL" id="BMDX01000008">
    <property type="protein sequence ID" value="GGA77961.1"/>
    <property type="molecule type" value="Genomic_DNA"/>
</dbReference>
<reference evidence="4" key="1">
    <citation type="journal article" date="2019" name="Int. J. Syst. Evol. Microbiol.">
        <title>The Global Catalogue of Microorganisms (GCM) 10K type strain sequencing project: providing services to taxonomists for standard genome sequencing and annotation.</title>
        <authorList>
            <consortium name="The Broad Institute Genomics Platform"/>
            <consortium name="The Broad Institute Genome Sequencing Center for Infectious Disease"/>
            <person name="Wu L."/>
            <person name="Ma J."/>
        </authorList>
    </citation>
    <scope>NUCLEOTIDE SEQUENCE [LARGE SCALE GENOMIC DNA]</scope>
    <source>
        <strain evidence="4">CGMCC 1.10130</strain>
    </source>
</reference>
<dbReference type="CDD" id="cd13399">
    <property type="entry name" value="Slt35-like"/>
    <property type="match status" value="1"/>
</dbReference>
<dbReference type="RefSeq" id="WP_087505527.1">
    <property type="nucleotide sequence ID" value="NZ_BMDX01000008.1"/>
</dbReference>
<dbReference type="Proteomes" id="UP000619743">
    <property type="component" value="Unassembled WGS sequence"/>
</dbReference>
<protein>
    <submittedName>
        <fullName evidence="3">Lytic transglycosylase</fullName>
    </submittedName>
</protein>
<dbReference type="InterPro" id="IPR043426">
    <property type="entry name" value="MltB-like"/>
</dbReference>
<dbReference type="InterPro" id="IPR031304">
    <property type="entry name" value="SLT_2"/>
</dbReference>
<dbReference type="Pfam" id="PF13406">
    <property type="entry name" value="SLT_2"/>
    <property type="match status" value="1"/>
</dbReference>
<sequence length="332" mass="37528">MKTIKQLIRCVLLSACSVIATVAVADDKPSFEQYLQQVKQQALAQGVSPATIDQAFADATFIQRTVKLDRNQPEKRVTLDTYLPKRVPQWKIDKARKLYKQHYSLLKEIGDQYGVQPRFIVALWGNETNFGTYTGNFDIVSALATLAYDGRREEFFRKELIAALTILDQGHIELAQFQGSWAGAMGQTQFMPSSFLAFAVDHDGDGRKDIWGTQADVFASIANYLAQSGWNDDLTWGRQVKLPADFDPELAGLKIKKSLAEWQQLGVRRYDMSNLPTRDIKASLVLPDDAQGRAYLAYGNYDVLMKWNRSYYFVTSVGYLSDRIAYPSVFAK</sequence>
<dbReference type="NCBIfam" id="TIGR02283">
    <property type="entry name" value="MltB_2"/>
    <property type="match status" value="1"/>
</dbReference>